<dbReference type="Pfam" id="PF17919">
    <property type="entry name" value="RT_RNaseH_2"/>
    <property type="match status" value="1"/>
</dbReference>
<evidence type="ECO:0000256" key="6">
    <source>
        <dbReference type="SAM" id="MobiDB-lite"/>
    </source>
</evidence>
<dbReference type="Gene3D" id="2.40.70.10">
    <property type="entry name" value="Acid Proteases"/>
    <property type="match status" value="1"/>
</dbReference>
<evidence type="ECO:0000313" key="9">
    <source>
        <dbReference type="Proteomes" id="UP001151760"/>
    </source>
</evidence>
<reference evidence="8" key="1">
    <citation type="journal article" date="2022" name="Int. J. Mol. Sci.">
        <title>Draft Genome of Tanacetum Coccineum: Genomic Comparison of Closely Related Tanacetum-Family Plants.</title>
        <authorList>
            <person name="Yamashiro T."/>
            <person name="Shiraishi A."/>
            <person name="Nakayama K."/>
            <person name="Satake H."/>
        </authorList>
    </citation>
    <scope>NUCLEOTIDE SEQUENCE</scope>
</reference>
<accession>A0ABQ5J1M3</accession>
<gene>
    <name evidence="8" type="ORF">Tco_1122240</name>
</gene>
<dbReference type="InterPro" id="IPR043502">
    <property type="entry name" value="DNA/RNA_pol_sf"/>
</dbReference>
<evidence type="ECO:0000256" key="3">
    <source>
        <dbReference type="ARBA" id="ARBA00022722"/>
    </source>
</evidence>
<proteinExistence type="predicted"/>
<evidence type="ECO:0000256" key="5">
    <source>
        <dbReference type="ARBA" id="ARBA00023268"/>
    </source>
</evidence>
<dbReference type="Pfam" id="PF08284">
    <property type="entry name" value="RVP_2"/>
    <property type="match status" value="1"/>
</dbReference>
<dbReference type="PANTHER" id="PTHR37984:SF5">
    <property type="entry name" value="PROTEIN NYNRIN-LIKE"/>
    <property type="match status" value="1"/>
</dbReference>
<keyword evidence="5" id="KW-0511">Multifunctional enzyme</keyword>
<dbReference type="Pfam" id="PF00665">
    <property type="entry name" value="rve"/>
    <property type="match status" value="1"/>
</dbReference>
<dbReference type="InterPro" id="IPR021109">
    <property type="entry name" value="Peptidase_aspartic_dom_sf"/>
</dbReference>
<organism evidence="8 9">
    <name type="scientific">Tanacetum coccineum</name>
    <dbReference type="NCBI Taxonomy" id="301880"/>
    <lineage>
        <taxon>Eukaryota</taxon>
        <taxon>Viridiplantae</taxon>
        <taxon>Streptophyta</taxon>
        <taxon>Embryophyta</taxon>
        <taxon>Tracheophyta</taxon>
        <taxon>Spermatophyta</taxon>
        <taxon>Magnoliopsida</taxon>
        <taxon>eudicotyledons</taxon>
        <taxon>Gunneridae</taxon>
        <taxon>Pentapetalae</taxon>
        <taxon>asterids</taxon>
        <taxon>campanulids</taxon>
        <taxon>Asterales</taxon>
        <taxon>Asteraceae</taxon>
        <taxon>Asteroideae</taxon>
        <taxon>Anthemideae</taxon>
        <taxon>Anthemidinae</taxon>
        <taxon>Tanacetum</taxon>
    </lineage>
</organism>
<dbReference type="Gene3D" id="3.30.420.10">
    <property type="entry name" value="Ribonuclease H-like superfamily/Ribonuclease H"/>
    <property type="match status" value="1"/>
</dbReference>
<feature type="region of interest" description="Disordered" evidence="6">
    <location>
        <begin position="34"/>
        <end position="66"/>
    </location>
</feature>
<keyword evidence="4" id="KW-0255">Endonuclease</keyword>
<dbReference type="CDD" id="cd00303">
    <property type="entry name" value="retropepsin_like"/>
    <property type="match status" value="1"/>
</dbReference>
<dbReference type="SUPFAM" id="SSF53098">
    <property type="entry name" value="Ribonuclease H-like"/>
    <property type="match status" value="1"/>
</dbReference>
<sequence length="633" mass="70589">MLVAKPATLGEVFALARVTEARLMDQQSGTVITTTATSITSQPKPATPRFSGPKTDLGKPPLLPTPTSVSSNIANKLLAIKWISPAKRQERLNKGLCFNCDNKWARGHKCPRKFLLLMAEDGDGTGQDMEADATDVVESGEVHVLIDNGSTHNFVQPDIVERMCLPVQTTKAFKVYIGSGESLLCENMCSQVTLSMHGLIMEVDLYVLPMKGPDVVLEAEGVATIPEVADPVHPELEQLLTRFDSLFQLQTTLTAHLEHLECVLNCLQEYQFYVKKSKCVFGAATLEYLGHIISRHGVEMDPKKVSAVREWPIPQSQRHVRGFLGLAGYYRRFIKGYATLAAPLTDLLRKDGFKWGDRESEAFKALKQQLSTTPVLGLPDFEKTFTVETDASGDGIALGALWNSLKEDNRTLEELHRLAIDIRQWMPRLGASKASGGYLQPLPMSTVVWEDVSMDFITGMPLSKGFSVVLVVVDRFSKYAHFATLPTSFNAPKVAEVFVEAVIKHHGIPKTIVSDRDPIFVSKFWTQLFKLSGTQLNHSTAYHPQTDGQTEVVNRWLEQYLRAMVTDRPDHWVRFLPWAEYCYNTSYHSSIKMSPYQALYGKVPLSIIPYPPGSSKCGCVRRVSRGNEFCFVA</sequence>
<dbReference type="SUPFAM" id="SSF56672">
    <property type="entry name" value="DNA/RNA polymerases"/>
    <property type="match status" value="1"/>
</dbReference>
<feature type="domain" description="Integrase catalytic" evidence="7">
    <location>
        <begin position="439"/>
        <end position="603"/>
    </location>
</feature>
<keyword evidence="4" id="KW-0378">Hydrolase</keyword>
<dbReference type="InterPro" id="IPR043128">
    <property type="entry name" value="Rev_trsase/Diguanyl_cyclase"/>
</dbReference>
<keyword evidence="9" id="KW-1185">Reference proteome</keyword>
<dbReference type="InterPro" id="IPR012337">
    <property type="entry name" value="RNaseH-like_sf"/>
</dbReference>
<dbReference type="Gene3D" id="3.30.70.270">
    <property type="match status" value="2"/>
</dbReference>
<name>A0ABQ5J1M3_9ASTR</name>
<evidence type="ECO:0000256" key="1">
    <source>
        <dbReference type="ARBA" id="ARBA00022679"/>
    </source>
</evidence>
<dbReference type="InterPro" id="IPR041577">
    <property type="entry name" value="RT_RNaseH_2"/>
</dbReference>
<evidence type="ECO:0000313" key="8">
    <source>
        <dbReference type="EMBL" id="GJU05810.1"/>
    </source>
</evidence>
<dbReference type="InterPro" id="IPR050951">
    <property type="entry name" value="Retrovirus_Pol_polyprotein"/>
</dbReference>
<reference evidence="8" key="2">
    <citation type="submission" date="2022-01" db="EMBL/GenBank/DDBJ databases">
        <authorList>
            <person name="Yamashiro T."/>
            <person name="Shiraishi A."/>
            <person name="Satake H."/>
            <person name="Nakayama K."/>
        </authorList>
    </citation>
    <scope>NUCLEOTIDE SEQUENCE</scope>
</reference>
<keyword evidence="8" id="KW-0695">RNA-directed DNA polymerase</keyword>
<dbReference type="PROSITE" id="PS50994">
    <property type="entry name" value="INTEGRASE"/>
    <property type="match status" value="1"/>
</dbReference>
<evidence type="ECO:0000256" key="2">
    <source>
        <dbReference type="ARBA" id="ARBA00022695"/>
    </source>
</evidence>
<dbReference type="Proteomes" id="UP001151760">
    <property type="component" value="Unassembled WGS sequence"/>
</dbReference>
<dbReference type="EMBL" id="BQNB010021380">
    <property type="protein sequence ID" value="GJU05810.1"/>
    <property type="molecule type" value="Genomic_DNA"/>
</dbReference>
<keyword evidence="3" id="KW-0540">Nuclease</keyword>
<dbReference type="PANTHER" id="PTHR37984">
    <property type="entry name" value="PROTEIN CBG26694"/>
    <property type="match status" value="1"/>
</dbReference>
<evidence type="ECO:0000259" key="7">
    <source>
        <dbReference type="PROSITE" id="PS50994"/>
    </source>
</evidence>
<dbReference type="GO" id="GO:0003964">
    <property type="term" value="F:RNA-directed DNA polymerase activity"/>
    <property type="evidence" value="ECO:0007669"/>
    <property type="project" value="UniProtKB-KW"/>
</dbReference>
<evidence type="ECO:0000256" key="4">
    <source>
        <dbReference type="ARBA" id="ARBA00022759"/>
    </source>
</evidence>
<keyword evidence="1" id="KW-0808">Transferase</keyword>
<protein>
    <submittedName>
        <fullName evidence="8">Reverse transcriptase</fullName>
    </submittedName>
</protein>
<comment type="caution">
    <text evidence="8">The sequence shown here is derived from an EMBL/GenBank/DDBJ whole genome shotgun (WGS) entry which is preliminary data.</text>
</comment>
<dbReference type="InterPro" id="IPR036397">
    <property type="entry name" value="RNaseH_sf"/>
</dbReference>
<keyword evidence="2" id="KW-0548">Nucleotidyltransferase</keyword>
<dbReference type="InterPro" id="IPR001584">
    <property type="entry name" value="Integrase_cat-core"/>
</dbReference>